<comment type="function">
    <text evidence="1">Catalyzes a mechanistically unusual reaction, the ATP-dependent insertion of CO2 between the N7 and N8 nitrogen atoms of 7,8-diaminopelargonic acid (DAPA, also called 7,8-diammoniononanoate) to form a ureido ring.</text>
</comment>
<protein>
    <recommendedName>
        <fullName evidence="1">ATP-dependent dethiobiotin synthetase BioD</fullName>
        <ecNumber evidence="1">6.3.3.3</ecNumber>
    </recommendedName>
    <alternativeName>
        <fullName evidence="1">DTB synthetase</fullName>
        <shortName evidence="1">DTBS</shortName>
    </alternativeName>
    <alternativeName>
        <fullName evidence="1">Dethiobiotin synthase</fullName>
    </alternativeName>
</protein>
<feature type="active site" evidence="1">
    <location>
        <position position="29"/>
    </location>
</feature>
<evidence type="ECO:0000313" key="3">
    <source>
        <dbReference type="Proteomes" id="UP001224412"/>
    </source>
</evidence>
<reference evidence="2" key="1">
    <citation type="submission" date="2023-05" db="EMBL/GenBank/DDBJ databases">
        <title>Metabolic capabilities are highly conserved among human nasal-associated Corynebacterium species in pangenomic analyses.</title>
        <authorList>
            <person name="Tran T.H."/>
            <person name="Roberts A.Q."/>
            <person name="Escapa I.F."/>
            <person name="Gao W."/>
            <person name="Conlan S."/>
            <person name="Kong H."/>
            <person name="Segre J.A."/>
            <person name="Kelly M.S."/>
            <person name="Lemon K.P."/>
        </authorList>
    </citation>
    <scope>NUCLEOTIDE SEQUENCE</scope>
    <source>
        <strain evidence="2">KPL2773</strain>
    </source>
</reference>
<dbReference type="CDD" id="cd03109">
    <property type="entry name" value="DTBS"/>
    <property type="match status" value="1"/>
</dbReference>
<dbReference type="PANTHER" id="PTHR43210">
    <property type="entry name" value="DETHIOBIOTIN SYNTHETASE"/>
    <property type="match status" value="1"/>
</dbReference>
<evidence type="ECO:0000313" key="2">
    <source>
        <dbReference type="EMBL" id="MDK4306380.1"/>
    </source>
</evidence>
<dbReference type="PANTHER" id="PTHR43210:SF5">
    <property type="entry name" value="DETHIOBIOTIN SYNTHETASE"/>
    <property type="match status" value="1"/>
</dbReference>
<comment type="subcellular location">
    <subcellularLocation>
        <location evidence="1">Cytoplasm</location>
    </subcellularLocation>
</comment>
<evidence type="ECO:0000256" key="1">
    <source>
        <dbReference type="HAMAP-Rule" id="MF_00336"/>
    </source>
</evidence>
<dbReference type="Proteomes" id="UP001224412">
    <property type="component" value="Unassembled WGS sequence"/>
</dbReference>
<keyword evidence="1" id="KW-0963">Cytoplasm</keyword>
<keyword evidence="1" id="KW-0067">ATP-binding</keyword>
<keyword evidence="1" id="KW-0479">Metal-binding</keyword>
<proteinExistence type="inferred from homology"/>
<dbReference type="GO" id="GO:0004141">
    <property type="term" value="F:dethiobiotin synthase activity"/>
    <property type="evidence" value="ECO:0007669"/>
    <property type="project" value="UniProtKB-UniRule"/>
</dbReference>
<feature type="binding site" evidence="1">
    <location>
        <position position="13"/>
    </location>
    <ligand>
        <name>Mg(2+)</name>
        <dbReference type="ChEBI" id="CHEBI:18420"/>
    </ligand>
</feature>
<keyword evidence="1 2" id="KW-0436">Ligase</keyword>
<keyword evidence="1" id="KW-0093">Biotin biosynthesis</keyword>
<dbReference type="EMBL" id="JASNVH010000003">
    <property type="protein sequence ID" value="MDK4306380.1"/>
    <property type="molecule type" value="Genomic_DNA"/>
</dbReference>
<dbReference type="AlphaFoldDB" id="A0AAP4BQE8"/>
<keyword evidence="1" id="KW-0460">Magnesium</keyword>
<dbReference type="GO" id="GO:0005524">
    <property type="term" value="F:ATP binding"/>
    <property type="evidence" value="ECO:0007669"/>
    <property type="project" value="UniProtKB-UniRule"/>
</dbReference>
<accession>A0AAP4BQE8</accession>
<comment type="subunit">
    <text evidence="1">Homodimer.</text>
</comment>
<dbReference type="SUPFAM" id="SSF52540">
    <property type="entry name" value="P-loop containing nucleoside triphosphate hydrolases"/>
    <property type="match status" value="1"/>
</dbReference>
<comment type="catalytic activity">
    <reaction evidence="1">
        <text>(7R,8S)-7,8-diammoniononanoate + CO2 + ATP = (4R,5S)-dethiobiotin + ADP + phosphate + 3 H(+)</text>
        <dbReference type="Rhea" id="RHEA:15805"/>
        <dbReference type="ChEBI" id="CHEBI:15378"/>
        <dbReference type="ChEBI" id="CHEBI:16526"/>
        <dbReference type="ChEBI" id="CHEBI:30616"/>
        <dbReference type="ChEBI" id="CHEBI:43474"/>
        <dbReference type="ChEBI" id="CHEBI:149469"/>
        <dbReference type="ChEBI" id="CHEBI:149473"/>
        <dbReference type="ChEBI" id="CHEBI:456216"/>
        <dbReference type="EC" id="6.3.3.3"/>
    </reaction>
</comment>
<sequence length="225" mass="23750">MIITGTGTGVGKTIAAATLGWAWQQPVLKPLQTGDDDDAAVVTKLTGIAGDVYRRYPDPLAPNLAAKRAGLTQADRDAVGQWISDFRAEHGICLVEGAGGLLVRLGTDRNGREFSVLDLAKDLGEKLVVVTSTSLGSLNMAELTVRTAEAAGVEVAGLIGGSMPEQPDLATELNVQELPRVTGKQLWFSLPEAMGECSPEEFRERVDKLGVPAFHTVAGLPMLGM</sequence>
<dbReference type="PIRSF" id="PIRSF006755">
    <property type="entry name" value="DTB_synth"/>
    <property type="match status" value="1"/>
</dbReference>
<feature type="binding site" evidence="1">
    <location>
        <position position="38"/>
    </location>
    <ligand>
        <name>ATP</name>
        <dbReference type="ChEBI" id="CHEBI:30616"/>
    </ligand>
</feature>
<dbReference type="InterPro" id="IPR027417">
    <property type="entry name" value="P-loop_NTPase"/>
</dbReference>
<comment type="caution">
    <text evidence="2">The sequence shown here is derived from an EMBL/GenBank/DDBJ whole genome shotgun (WGS) entry which is preliminary data.</text>
</comment>
<comment type="similarity">
    <text evidence="1">Belongs to the dethiobiotin synthetase family.</text>
</comment>
<keyword evidence="1" id="KW-0547">Nucleotide-binding</keyword>
<dbReference type="HAMAP" id="MF_00336">
    <property type="entry name" value="BioD"/>
    <property type="match status" value="1"/>
</dbReference>
<dbReference type="Pfam" id="PF13500">
    <property type="entry name" value="AAA_26"/>
    <property type="match status" value="1"/>
</dbReference>
<feature type="binding site" evidence="1">
    <location>
        <begin position="161"/>
        <end position="162"/>
    </location>
    <ligand>
        <name>ATP</name>
        <dbReference type="ChEBI" id="CHEBI:30616"/>
    </ligand>
</feature>
<feature type="binding site" evidence="1">
    <location>
        <position position="96"/>
    </location>
    <ligand>
        <name>Mg(2+)</name>
        <dbReference type="ChEBI" id="CHEBI:18420"/>
    </ligand>
</feature>
<organism evidence="2 3">
    <name type="scientific">Corynebacterium pseudodiphtheriticum</name>
    <dbReference type="NCBI Taxonomy" id="37637"/>
    <lineage>
        <taxon>Bacteria</taxon>
        <taxon>Bacillati</taxon>
        <taxon>Actinomycetota</taxon>
        <taxon>Actinomycetes</taxon>
        <taxon>Mycobacteriales</taxon>
        <taxon>Corynebacteriaceae</taxon>
        <taxon>Corynebacterium</taxon>
    </lineage>
</organism>
<gene>
    <name evidence="1 2" type="primary">bioD</name>
    <name evidence="2" type="ORF">QPX42_02250</name>
</gene>
<comment type="pathway">
    <text evidence="1">Cofactor biosynthesis; biotin biosynthesis; biotin from 7,8-diaminononanoate: step 1/2.</text>
</comment>
<dbReference type="GO" id="GO:0000287">
    <property type="term" value="F:magnesium ion binding"/>
    <property type="evidence" value="ECO:0007669"/>
    <property type="project" value="UniProtKB-UniRule"/>
</dbReference>
<dbReference type="GO" id="GO:0009102">
    <property type="term" value="P:biotin biosynthetic process"/>
    <property type="evidence" value="ECO:0007669"/>
    <property type="project" value="UniProtKB-UniRule"/>
</dbReference>
<feature type="binding site" evidence="1">
    <location>
        <begin position="9"/>
        <end position="14"/>
    </location>
    <ligand>
        <name>ATP</name>
        <dbReference type="ChEBI" id="CHEBI:30616"/>
    </ligand>
</feature>
<comment type="cofactor">
    <cofactor evidence="1">
        <name>Mg(2+)</name>
        <dbReference type="ChEBI" id="CHEBI:18420"/>
    </cofactor>
</comment>
<dbReference type="RefSeq" id="WP_284588973.1">
    <property type="nucleotide sequence ID" value="NZ_JASNUC010000007.1"/>
</dbReference>
<feature type="binding site" evidence="1">
    <location>
        <position position="33"/>
    </location>
    <ligand>
        <name>substrate</name>
    </ligand>
</feature>
<dbReference type="EC" id="6.3.3.3" evidence="1"/>
<dbReference type="GO" id="GO:0005829">
    <property type="term" value="C:cytosol"/>
    <property type="evidence" value="ECO:0007669"/>
    <property type="project" value="TreeGrafter"/>
</dbReference>
<comment type="caution">
    <text evidence="1">Lacks conserved residue(s) required for the propagation of feature annotation.</text>
</comment>
<feature type="binding site" evidence="1">
    <location>
        <begin position="96"/>
        <end position="99"/>
    </location>
    <ligand>
        <name>ATP</name>
        <dbReference type="ChEBI" id="CHEBI:30616"/>
    </ligand>
</feature>
<feature type="binding site" evidence="1">
    <location>
        <position position="38"/>
    </location>
    <ligand>
        <name>Mg(2+)</name>
        <dbReference type="ChEBI" id="CHEBI:18420"/>
    </ligand>
</feature>
<dbReference type="Gene3D" id="3.40.50.300">
    <property type="entry name" value="P-loop containing nucleotide triphosphate hydrolases"/>
    <property type="match status" value="1"/>
</dbReference>
<dbReference type="InterPro" id="IPR004472">
    <property type="entry name" value="DTB_synth_BioD"/>
</dbReference>
<name>A0AAP4BQE8_9CORY</name>